<reference evidence="10" key="1">
    <citation type="submission" date="2021-01" db="EMBL/GenBank/DDBJ databases">
        <title>Whole genome shotgun sequence of Actinocatenispora rupis NBRC 107355.</title>
        <authorList>
            <person name="Komaki H."/>
            <person name="Tamura T."/>
        </authorList>
    </citation>
    <scope>NUCLEOTIDE SEQUENCE</scope>
    <source>
        <strain evidence="10">NBRC 107355</strain>
    </source>
</reference>
<dbReference type="Proteomes" id="UP000612808">
    <property type="component" value="Unassembled WGS sequence"/>
</dbReference>
<dbReference type="Pfam" id="PF01678">
    <property type="entry name" value="DAP_epimerase"/>
    <property type="match status" value="2"/>
</dbReference>
<feature type="binding site" evidence="8">
    <location>
        <begin position="82"/>
        <end position="83"/>
    </location>
    <ligand>
        <name>substrate</name>
    </ligand>
</feature>
<keyword evidence="4 8" id="KW-0028">Amino-acid biosynthesis</keyword>
<dbReference type="RefSeq" id="WP_203662859.1">
    <property type="nucleotide sequence ID" value="NZ_BAAAZM010000012.1"/>
</dbReference>
<comment type="pathway">
    <text evidence="1 8">Amino-acid biosynthesis; L-lysine biosynthesis via DAP pathway; DL-2,6-diaminopimelate from LL-2,6-diaminopimelate: step 1/1.</text>
</comment>
<comment type="function">
    <text evidence="8">Catalyzes the stereoinversion of LL-2,6-diaminopimelate (L,L-DAP) to meso-diaminopimelate (meso-DAP), a precursor of L-lysine and an essential component of the bacterial peptidoglycan.</text>
</comment>
<dbReference type="HAMAP" id="MF_00197">
    <property type="entry name" value="DAP_epimerase"/>
    <property type="match status" value="1"/>
</dbReference>
<dbReference type="GO" id="GO:0009089">
    <property type="term" value="P:lysine biosynthetic process via diaminopimelate"/>
    <property type="evidence" value="ECO:0007669"/>
    <property type="project" value="UniProtKB-UniRule"/>
</dbReference>
<dbReference type="SUPFAM" id="SSF54506">
    <property type="entry name" value="Diaminopimelate epimerase-like"/>
    <property type="match status" value="2"/>
</dbReference>
<organism evidence="10 11">
    <name type="scientific">Actinocatenispora rupis</name>
    <dbReference type="NCBI Taxonomy" id="519421"/>
    <lineage>
        <taxon>Bacteria</taxon>
        <taxon>Bacillati</taxon>
        <taxon>Actinomycetota</taxon>
        <taxon>Actinomycetes</taxon>
        <taxon>Micromonosporales</taxon>
        <taxon>Micromonosporaceae</taxon>
        <taxon>Actinocatenispora</taxon>
    </lineage>
</organism>
<evidence type="ECO:0000256" key="5">
    <source>
        <dbReference type="ARBA" id="ARBA00023154"/>
    </source>
</evidence>
<comment type="caution">
    <text evidence="10">The sequence shown here is derived from an EMBL/GenBank/DDBJ whole genome shotgun (WGS) entry which is preliminary data.</text>
</comment>
<name>A0A8J3JAB1_9ACTN</name>
<dbReference type="GO" id="GO:0008837">
    <property type="term" value="F:diaminopimelate epimerase activity"/>
    <property type="evidence" value="ECO:0007669"/>
    <property type="project" value="UniProtKB-UniRule"/>
</dbReference>
<feature type="binding site" evidence="8">
    <location>
        <position position="72"/>
    </location>
    <ligand>
        <name>substrate</name>
    </ligand>
</feature>
<evidence type="ECO:0000256" key="9">
    <source>
        <dbReference type="PROSITE-ProRule" id="PRU10125"/>
    </source>
</evidence>
<dbReference type="AlphaFoldDB" id="A0A8J3JAB1"/>
<dbReference type="InterPro" id="IPR001653">
    <property type="entry name" value="DAP_epimerase_DapF"/>
</dbReference>
<dbReference type="PANTHER" id="PTHR31689">
    <property type="entry name" value="DIAMINOPIMELATE EPIMERASE, CHLOROPLASTIC"/>
    <property type="match status" value="1"/>
</dbReference>
<gene>
    <name evidence="8 10" type="primary">dapF</name>
    <name evidence="10" type="ORF">Aru02nite_56440</name>
</gene>
<dbReference type="EMBL" id="BOMB01000033">
    <property type="protein sequence ID" value="GID14755.1"/>
    <property type="molecule type" value="Genomic_DNA"/>
</dbReference>
<evidence type="ECO:0000313" key="11">
    <source>
        <dbReference type="Proteomes" id="UP000612808"/>
    </source>
</evidence>
<feature type="binding site" evidence="8">
    <location>
        <position position="151"/>
    </location>
    <ligand>
        <name>substrate</name>
    </ligand>
</feature>
<sequence length="272" mass="27787">MEFAKGHGTRNDFVILPDPDGALPLTAGSVAALCDRRGGIGADGLLRVVRCAKHPDATRYAADAEWFMDYWNADGSIAEMCGNGIRVFLRYLVTNGLADGPTVTIATRSGLRTGTVGETIAVQMGPPTLLGTTGATIGEAGYPGVAVDAGNPHLVCPVPAAELAALDLTRAPRLDPAVFPAGANVEFVTVLDEPVAGADRHVRMRVYERGAGETESCGSGAVAVAAVTLREAGRDAGTVAVDVPGGRLTATVTPDSLTLAGPAVIVATGTLR</sequence>
<proteinExistence type="inferred from homology"/>
<dbReference type="PANTHER" id="PTHR31689:SF0">
    <property type="entry name" value="DIAMINOPIMELATE EPIMERASE"/>
    <property type="match status" value="1"/>
</dbReference>
<dbReference type="InterPro" id="IPR018510">
    <property type="entry name" value="DAP_epimerase_AS"/>
</dbReference>
<comment type="caution">
    <text evidence="8">Lacks conserved residue(s) required for the propagation of feature annotation.</text>
</comment>
<dbReference type="GO" id="GO:0005829">
    <property type="term" value="C:cytosol"/>
    <property type="evidence" value="ECO:0007669"/>
    <property type="project" value="TreeGrafter"/>
</dbReference>
<feature type="binding site" evidence="8">
    <location>
        <position position="184"/>
    </location>
    <ligand>
        <name>substrate</name>
    </ligand>
</feature>
<evidence type="ECO:0000256" key="2">
    <source>
        <dbReference type="ARBA" id="ARBA00010219"/>
    </source>
</evidence>
<feature type="site" description="Could be important to modulate the pK values of the two catalytic cysteine residues" evidence="8">
    <location>
        <position position="208"/>
    </location>
</feature>
<dbReference type="EC" id="5.1.1.7" evidence="3 8"/>
<keyword evidence="8" id="KW-0963">Cytoplasm</keyword>
<feature type="binding site" evidence="8">
    <location>
        <begin position="218"/>
        <end position="219"/>
    </location>
    <ligand>
        <name>substrate</name>
    </ligand>
</feature>
<dbReference type="UniPathway" id="UPA00034">
    <property type="reaction ID" value="UER00025"/>
</dbReference>
<feature type="active site" description="Proton donor" evidence="8">
    <location>
        <position position="81"/>
    </location>
</feature>
<evidence type="ECO:0000256" key="6">
    <source>
        <dbReference type="ARBA" id="ARBA00023235"/>
    </source>
</evidence>
<feature type="binding site" evidence="8">
    <location>
        <begin position="208"/>
        <end position="209"/>
    </location>
    <ligand>
        <name>substrate</name>
    </ligand>
</feature>
<evidence type="ECO:0000256" key="1">
    <source>
        <dbReference type="ARBA" id="ARBA00005196"/>
    </source>
</evidence>
<accession>A0A8J3JAB1</accession>
<evidence type="ECO:0000313" key="10">
    <source>
        <dbReference type="EMBL" id="GID14755.1"/>
    </source>
</evidence>
<feature type="active site" description="Proton acceptor" evidence="8">
    <location>
        <position position="217"/>
    </location>
</feature>
<feature type="site" description="Could be important to modulate the pK values of the two catalytic cysteine residues" evidence="8">
    <location>
        <position position="153"/>
    </location>
</feature>
<feature type="active site" evidence="9">
    <location>
        <position position="81"/>
    </location>
</feature>
<evidence type="ECO:0000256" key="7">
    <source>
        <dbReference type="ARBA" id="ARBA00051712"/>
    </source>
</evidence>
<feature type="binding site" evidence="8">
    <location>
        <position position="11"/>
    </location>
    <ligand>
        <name>substrate</name>
    </ligand>
</feature>
<comment type="subcellular location">
    <subcellularLocation>
        <location evidence="8">Cytoplasm</location>
    </subcellularLocation>
</comment>
<comment type="subunit">
    <text evidence="8">Homodimer.</text>
</comment>
<keyword evidence="5 8" id="KW-0457">Lysine biosynthesis</keyword>
<comment type="similarity">
    <text evidence="2 8">Belongs to the diaminopimelate epimerase family.</text>
</comment>
<keyword evidence="6 8" id="KW-0413">Isomerase</keyword>
<evidence type="ECO:0000256" key="8">
    <source>
        <dbReference type="HAMAP-Rule" id="MF_00197"/>
    </source>
</evidence>
<dbReference type="Gene3D" id="3.10.310.10">
    <property type="entry name" value="Diaminopimelate Epimerase, Chain A, domain 1"/>
    <property type="match status" value="2"/>
</dbReference>
<dbReference type="NCBIfam" id="TIGR00652">
    <property type="entry name" value="DapF"/>
    <property type="match status" value="1"/>
</dbReference>
<protein>
    <recommendedName>
        <fullName evidence="3 8">Diaminopimelate epimerase</fullName>
        <shortName evidence="8">DAP epimerase</shortName>
        <ecNumber evidence="3 8">5.1.1.7</ecNumber>
    </recommendedName>
    <alternativeName>
        <fullName evidence="8">PLP-independent amino acid racemase</fullName>
    </alternativeName>
</protein>
<evidence type="ECO:0000256" key="3">
    <source>
        <dbReference type="ARBA" id="ARBA00013080"/>
    </source>
</evidence>
<keyword evidence="11" id="KW-1185">Reference proteome</keyword>
<evidence type="ECO:0000256" key="4">
    <source>
        <dbReference type="ARBA" id="ARBA00022605"/>
    </source>
</evidence>
<dbReference type="PROSITE" id="PS01326">
    <property type="entry name" value="DAP_EPIMERASE"/>
    <property type="match status" value="1"/>
</dbReference>
<comment type="catalytic activity">
    <reaction evidence="7 8">
        <text>(2S,6S)-2,6-diaminopimelate = meso-2,6-diaminopimelate</text>
        <dbReference type="Rhea" id="RHEA:15393"/>
        <dbReference type="ChEBI" id="CHEBI:57609"/>
        <dbReference type="ChEBI" id="CHEBI:57791"/>
        <dbReference type="EC" id="5.1.1.7"/>
    </reaction>
</comment>